<dbReference type="PANTHER" id="PTHR28218">
    <property type="entry name" value="VPS4-ASSOCIATED PROTEIN 1"/>
    <property type="match status" value="1"/>
</dbReference>
<proteinExistence type="predicted"/>
<dbReference type="GO" id="GO:0005768">
    <property type="term" value="C:endosome"/>
    <property type="evidence" value="ECO:0007669"/>
    <property type="project" value="TreeGrafter"/>
</dbReference>
<evidence type="ECO:0000256" key="1">
    <source>
        <dbReference type="SAM" id="MobiDB-lite"/>
    </source>
</evidence>
<dbReference type="GeneID" id="85328818"/>
<dbReference type="Pfam" id="PF08432">
    <property type="entry name" value="Vfa1"/>
    <property type="match status" value="1"/>
</dbReference>
<dbReference type="EMBL" id="JAUIRO010000005">
    <property type="protein sequence ID" value="KAK0712415.1"/>
    <property type="molecule type" value="Genomic_DNA"/>
</dbReference>
<comment type="caution">
    <text evidence="2">The sequence shown here is derived from an EMBL/GenBank/DDBJ whole genome shotgun (WGS) entry which is preliminary data.</text>
</comment>
<dbReference type="RefSeq" id="XP_060293738.1">
    <property type="nucleotide sequence ID" value="XM_060445548.1"/>
</dbReference>
<sequence length="198" mass="22846">MAFSNVYTHRKVAETSAKPCDICFKPSTSVLITVGNKDWFYVCPSHLKDAGFCTPKIDPAAAEARRKRELEDEIERVKKEYEEKRKKKEKEDQDKKTDDKSADNKDKDKDKDKDKENDGKADDGKKEDELGNESTDKAVSPTSPTSPTAEEDEPRVFELKSTFYQQRLQKKRQIEIAKRNRERLQDPTFFPSVPKDLP</sequence>
<gene>
    <name evidence="2" type="ORF">B0T26DRAFT_752649</name>
</gene>
<feature type="compositionally biased region" description="Basic and acidic residues" evidence="1">
    <location>
        <begin position="63"/>
        <end position="129"/>
    </location>
</feature>
<evidence type="ECO:0000313" key="2">
    <source>
        <dbReference type="EMBL" id="KAK0712415.1"/>
    </source>
</evidence>
<organism evidence="2 3">
    <name type="scientific">Lasiosphaeria miniovina</name>
    <dbReference type="NCBI Taxonomy" id="1954250"/>
    <lineage>
        <taxon>Eukaryota</taxon>
        <taxon>Fungi</taxon>
        <taxon>Dikarya</taxon>
        <taxon>Ascomycota</taxon>
        <taxon>Pezizomycotina</taxon>
        <taxon>Sordariomycetes</taxon>
        <taxon>Sordariomycetidae</taxon>
        <taxon>Sordariales</taxon>
        <taxon>Lasiosphaeriaceae</taxon>
        <taxon>Lasiosphaeria</taxon>
    </lineage>
</organism>
<name>A0AA40DR36_9PEZI</name>
<dbReference type="PANTHER" id="PTHR28218:SF1">
    <property type="entry name" value="VPS4-ASSOCIATED PROTEIN 1"/>
    <property type="match status" value="1"/>
</dbReference>
<feature type="compositionally biased region" description="Basic and acidic residues" evidence="1">
    <location>
        <begin position="172"/>
        <end position="185"/>
    </location>
</feature>
<dbReference type="AlphaFoldDB" id="A0AA40DR36"/>
<dbReference type="Proteomes" id="UP001172101">
    <property type="component" value="Unassembled WGS sequence"/>
</dbReference>
<accession>A0AA40DR36</accession>
<feature type="region of interest" description="Disordered" evidence="1">
    <location>
        <begin position="62"/>
        <end position="198"/>
    </location>
</feature>
<dbReference type="InterPro" id="IPR013640">
    <property type="entry name" value="Vfa1"/>
</dbReference>
<keyword evidence="3" id="KW-1185">Reference proteome</keyword>
<reference evidence="2" key="1">
    <citation type="submission" date="2023-06" db="EMBL/GenBank/DDBJ databases">
        <title>Genome-scale phylogeny and comparative genomics of the fungal order Sordariales.</title>
        <authorList>
            <consortium name="Lawrence Berkeley National Laboratory"/>
            <person name="Hensen N."/>
            <person name="Bonometti L."/>
            <person name="Westerberg I."/>
            <person name="Brannstrom I.O."/>
            <person name="Guillou S."/>
            <person name="Cros-Aarteil S."/>
            <person name="Calhoun S."/>
            <person name="Haridas S."/>
            <person name="Kuo A."/>
            <person name="Mondo S."/>
            <person name="Pangilinan J."/>
            <person name="Riley R."/>
            <person name="LaButti K."/>
            <person name="Andreopoulos B."/>
            <person name="Lipzen A."/>
            <person name="Chen C."/>
            <person name="Yanf M."/>
            <person name="Daum C."/>
            <person name="Ng V."/>
            <person name="Clum A."/>
            <person name="Steindorff A."/>
            <person name="Ohm R."/>
            <person name="Martin F."/>
            <person name="Silar P."/>
            <person name="Natvig D."/>
            <person name="Lalanne C."/>
            <person name="Gautier V."/>
            <person name="Ament-velasquez S.L."/>
            <person name="Kruys A."/>
            <person name="Hutchinson M.I."/>
            <person name="Powell A.J."/>
            <person name="Barry K."/>
            <person name="Miller A.N."/>
            <person name="Grigoriev I.V."/>
            <person name="Debuchy R."/>
            <person name="Gladieux P."/>
            <person name="Thoren M.H."/>
            <person name="Johannesson H."/>
        </authorList>
    </citation>
    <scope>NUCLEOTIDE SEQUENCE</scope>
    <source>
        <strain evidence="2">SMH2392-1A</strain>
    </source>
</reference>
<protein>
    <submittedName>
        <fullName evidence="2">VPS4-associated protein 1</fullName>
    </submittedName>
</protein>
<evidence type="ECO:0000313" key="3">
    <source>
        <dbReference type="Proteomes" id="UP001172101"/>
    </source>
</evidence>
<dbReference type="GO" id="GO:0007034">
    <property type="term" value="P:vacuolar transport"/>
    <property type="evidence" value="ECO:0007669"/>
    <property type="project" value="TreeGrafter"/>
</dbReference>